<reference evidence="5" key="1">
    <citation type="submission" date="2021-03" db="EMBL/GenBank/DDBJ databases">
        <title>Comparative genomics and phylogenomic investigation of the class Geoglossomycetes provide insights into ecological specialization and systematics.</title>
        <authorList>
            <person name="Melie T."/>
            <person name="Pirro S."/>
            <person name="Miller A.N."/>
            <person name="Quandt A."/>
        </authorList>
    </citation>
    <scope>NUCLEOTIDE SEQUENCE</scope>
    <source>
        <strain evidence="5">CAQ_001_2017</strain>
    </source>
</reference>
<dbReference type="PROSITE" id="PS51015">
    <property type="entry name" value="YDG"/>
    <property type="match status" value="1"/>
</dbReference>
<dbReference type="GO" id="GO:0044027">
    <property type="term" value="P:negative regulation of gene expression via chromosomal CpG island methylation"/>
    <property type="evidence" value="ECO:0007669"/>
    <property type="project" value="TreeGrafter"/>
</dbReference>
<dbReference type="Pfam" id="PF02182">
    <property type="entry name" value="SAD_SRA"/>
    <property type="match status" value="1"/>
</dbReference>
<dbReference type="PANTHER" id="PTHR14140:SF27">
    <property type="entry name" value="OS04G0289800 PROTEIN"/>
    <property type="match status" value="1"/>
</dbReference>
<dbReference type="GO" id="GO:0016567">
    <property type="term" value="P:protein ubiquitination"/>
    <property type="evidence" value="ECO:0007669"/>
    <property type="project" value="TreeGrafter"/>
</dbReference>
<feature type="region of interest" description="Disordered" evidence="3">
    <location>
        <begin position="159"/>
        <end position="196"/>
    </location>
</feature>
<evidence type="ECO:0000256" key="3">
    <source>
        <dbReference type="SAM" id="MobiDB-lite"/>
    </source>
</evidence>
<dbReference type="EMBL" id="JAGHQM010001810">
    <property type="protein sequence ID" value="KAH0551729.1"/>
    <property type="molecule type" value="Genomic_DNA"/>
</dbReference>
<dbReference type="AlphaFoldDB" id="A0A9P8L729"/>
<comment type="subcellular location">
    <subcellularLocation>
        <location evidence="2">Nucleus</location>
    </subcellularLocation>
</comment>
<feature type="compositionally biased region" description="Acidic residues" evidence="3">
    <location>
        <begin position="161"/>
        <end position="179"/>
    </location>
</feature>
<dbReference type="GO" id="GO:0005634">
    <property type="term" value="C:nucleus"/>
    <property type="evidence" value="ECO:0007669"/>
    <property type="project" value="UniProtKB-SubCell"/>
</dbReference>
<dbReference type="Gene3D" id="2.30.280.10">
    <property type="entry name" value="SRA-YDG"/>
    <property type="match status" value="1"/>
</dbReference>
<dbReference type="GO" id="GO:0061630">
    <property type="term" value="F:ubiquitin protein ligase activity"/>
    <property type="evidence" value="ECO:0007669"/>
    <property type="project" value="TreeGrafter"/>
</dbReference>
<keyword evidence="1 2" id="KW-0539">Nucleus</keyword>
<feature type="compositionally biased region" description="Basic and acidic residues" evidence="3">
    <location>
        <begin position="1"/>
        <end position="11"/>
    </location>
</feature>
<evidence type="ECO:0000256" key="1">
    <source>
        <dbReference type="ARBA" id="ARBA00023242"/>
    </source>
</evidence>
<feature type="region of interest" description="Disordered" evidence="3">
    <location>
        <begin position="1"/>
        <end position="24"/>
    </location>
</feature>
<dbReference type="SMART" id="SM00466">
    <property type="entry name" value="SRA"/>
    <property type="match status" value="1"/>
</dbReference>
<evidence type="ECO:0000313" key="5">
    <source>
        <dbReference type="EMBL" id="KAH0551729.1"/>
    </source>
</evidence>
<protein>
    <recommendedName>
        <fullName evidence="4">YDG domain-containing protein</fullName>
    </recommendedName>
</protein>
<keyword evidence="6" id="KW-1185">Reference proteome</keyword>
<dbReference type="SUPFAM" id="SSF88697">
    <property type="entry name" value="PUA domain-like"/>
    <property type="match status" value="1"/>
</dbReference>
<dbReference type="InterPro" id="IPR045134">
    <property type="entry name" value="UHRF1/2-like"/>
</dbReference>
<proteinExistence type="predicted"/>
<evidence type="ECO:0000313" key="6">
    <source>
        <dbReference type="Proteomes" id="UP000750711"/>
    </source>
</evidence>
<dbReference type="InterPro" id="IPR003105">
    <property type="entry name" value="SRA_YDG"/>
</dbReference>
<evidence type="ECO:0000259" key="4">
    <source>
        <dbReference type="PROSITE" id="PS51015"/>
    </source>
</evidence>
<gene>
    <name evidence="5" type="ORF">GP486_007051</name>
</gene>
<dbReference type="Proteomes" id="UP000750711">
    <property type="component" value="Unassembled WGS sequence"/>
</dbReference>
<comment type="caution">
    <text evidence="5">The sequence shown here is derived from an EMBL/GenBank/DDBJ whole genome shotgun (WGS) entry which is preliminary data.</text>
</comment>
<accession>A0A9P8L729</accession>
<organism evidence="5 6">
    <name type="scientific">Trichoglossum hirsutum</name>
    <dbReference type="NCBI Taxonomy" id="265104"/>
    <lineage>
        <taxon>Eukaryota</taxon>
        <taxon>Fungi</taxon>
        <taxon>Dikarya</taxon>
        <taxon>Ascomycota</taxon>
        <taxon>Pezizomycotina</taxon>
        <taxon>Geoglossomycetes</taxon>
        <taxon>Geoglossales</taxon>
        <taxon>Geoglossaceae</taxon>
        <taxon>Trichoglossum</taxon>
    </lineage>
</organism>
<dbReference type="PANTHER" id="PTHR14140">
    <property type="entry name" value="E3 UBIQUITIN-PROTEIN LIGASE UHRF-RELATED"/>
    <property type="match status" value="1"/>
</dbReference>
<name>A0A9P8L729_9PEZI</name>
<evidence type="ECO:0000256" key="2">
    <source>
        <dbReference type="PROSITE-ProRule" id="PRU00358"/>
    </source>
</evidence>
<dbReference type="InterPro" id="IPR036987">
    <property type="entry name" value="SRA-YDG_sf"/>
</dbReference>
<feature type="domain" description="YDG" evidence="4">
    <location>
        <begin position="241"/>
        <end position="379"/>
    </location>
</feature>
<sequence length="406" mass="44772">MTSVDKGRAIDDAAPVDNNDATDSTVLSSQVNDDADGSNVANNTLLSNQVTDADDAVLYIPAHHRGKVDVIYRKVRWVVKMAIVITRRGEPLNENLETQLLLFLRALNNVEMNEKLAQETQIRKTFDAIVKDPTHYKLPAVYADMIIALWGKWENDRWGAEEDEEDEEEEGEVEAEGEAAEAQTARSSTAAPDNTIAVRRPRATHRIYGANGIMRGILVMQKKSRVYLLDDTFRRRNPKVFGHNGLRVGDWWPMQLAALRDGAHGSRMGGIAGSVTDGAYSIVVSGQYSKLDQDFGNTLYYSGSGSSDNKSATPADTRATRCLIRSIETGRPVRVLRAAGGSGAAPSVGIRYDGLYTVESRSTLENEIGGAYLRFKLVRQAGQDAMSYIHPTPNEQNDVEYIKQGY</sequence>
<dbReference type="InterPro" id="IPR015947">
    <property type="entry name" value="PUA-like_sf"/>
</dbReference>